<evidence type="ECO:0000313" key="2">
    <source>
        <dbReference type="Proteomes" id="UP001290894"/>
    </source>
</evidence>
<organism evidence="1 2">
    <name type="scientific">Stenotrophomonas muris</name>
    <dbReference type="NCBI Taxonomy" id="2963283"/>
    <lineage>
        <taxon>Bacteria</taxon>
        <taxon>Pseudomonadati</taxon>
        <taxon>Pseudomonadota</taxon>
        <taxon>Gammaproteobacteria</taxon>
        <taxon>Lysobacterales</taxon>
        <taxon>Lysobacteraceae</taxon>
        <taxon>Stenotrophomonas</taxon>
    </lineage>
</organism>
<accession>A0ABU5MNW5</accession>
<evidence type="ECO:0000313" key="1">
    <source>
        <dbReference type="EMBL" id="MDZ7514336.1"/>
    </source>
</evidence>
<dbReference type="Proteomes" id="UP001290894">
    <property type="component" value="Unassembled WGS sequence"/>
</dbReference>
<name>A0ABU5MNW5_9GAMM</name>
<sequence>MKETFDWPVRVGVQGSGRFAVLSSAFGDGYAQTAADGLNNERQQWPVSFVGYGADIEPILAFLRARKGAESFLWTPPLGQQGLYTCKEYSVTAHGNDVHTLSATFEQTFQP</sequence>
<reference evidence="1 2" key="1">
    <citation type="submission" date="2023-12" db="EMBL/GenBank/DDBJ databases">
        <title>'Antibacterial potential of Stenotrophomonas maltophilia cystic fibrosis isolates' (manuscript under preparation).</title>
        <authorList>
            <person name="Crisan C.V."/>
            <person name="Pettis M."/>
            <person name="Goldberg J.B."/>
        </authorList>
    </citation>
    <scope>NUCLEOTIDE SEQUENCE [LARGE SCALE GENOMIC DNA]</scope>
    <source>
        <strain evidence="1 2">CCV155</strain>
    </source>
</reference>
<gene>
    <name evidence="1" type="ORF">U5F72_21265</name>
</gene>
<protein>
    <submittedName>
        <fullName evidence="1">Phage tail protein</fullName>
    </submittedName>
</protein>
<dbReference type="InterPro" id="IPR010265">
    <property type="entry name" value="Phage_lambda_TipM"/>
</dbReference>
<dbReference type="RefSeq" id="WP_322546928.1">
    <property type="nucleotide sequence ID" value="NZ_JAXUAC010000076.1"/>
</dbReference>
<dbReference type="Pfam" id="PF05939">
    <property type="entry name" value="Phage_min_tail"/>
    <property type="match status" value="1"/>
</dbReference>
<proteinExistence type="predicted"/>
<keyword evidence="2" id="KW-1185">Reference proteome</keyword>
<comment type="caution">
    <text evidence="1">The sequence shown here is derived from an EMBL/GenBank/DDBJ whole genome shotgun (WGS) entry which is preliminary data.</text>
</comment>
<dbReference type="EMBL" id="JAXUAC010000076">
    <property type="protein sequence ID" value="MDZ7514336.1"/>
    <property type="molecule type" value="Genomic_DNA"/>
</dbReference>